<evidence type="ECO:0000313" key="8">
    <source>
        <dbReference type="EMBL" id="ARU58006.1"/>
    </source>
</evidence>
<feature type="transmembrane region" description="Helical" evidence="6">
    <location>
        <begin position="68"/>
        <end position="87"/>
    </location>
</feature>
<evidence type="ECO:0000259" key="7">
    <source>
        <dbReference type="Pfam" id="PF00892"/>
    </source>
</evidence>
<dbReference type="InterPro" id="IPR037185">
    <property type="entry name" value="EmrE-like"/>
</dbReference>
<evidence type="ECO:0000256" key="5">
    <source>
        <dbReference type="ARBA" id="ARBA00023136"/>
    </source>
</evidence>
<dbReference type="PANTHER" id="PTHR32322:SF2">
    <property type="entry name" value="EAMA DOMAIN-CONTAINING PROTEIN"/>
    <property type="match status" value="1"/>
</dbReference>
<feature type="transmembrane region" description="Helical" evidence="6">
    <location>
        <begin position="41"/>
        <end position="61"/>
    </location>
</feature>
<feature type="transmembrane region" description="Helical" evidence="6">
    <location>
        <begin position="151"/>
        <end position="169"/>
    </location>
</feature>
<evidence type="ECO:0000256" key="3">
    <source>
        <dbReference type="ARBA" id="ARBA00022692"/>
    </source>
</evidence>
<keyword evidence="5 6" id="KW-0472">Membrane</keyword>
<feature type="transmembrane region" description="Helical" evidence="6">
    <location>
        <begin position="121"/>
        <end position="139"/>
    </location>
</feature>
<feature type="transmembrane region" description="Helical" evidence="6">
    <location>
        <begin position="241"/>
        <end position="261"/>
    </location>
</feature>
<dbReference type="InterPro" id="IPR000620">
    <property type="entry name" value="EamA_dom"/>
</dbReference>
<dbReference type="OrthoDB" id="4167046at2"/>
<feature type="domain" description="EamA" evidence="7">
    <location>
        <begin position="151"/>
        <end position="283"/>
    </location>
</feature>
<dbReference type="AlphaFoldDB" id="A0A1Y0IDY9"/>
<proteinExistence type="inferred from homology"/>
<accession>A0A1Y0IDY9</accession>
<dbReference type="Pfam" id="PF00892">
    <property type="entry name" value="EamA"/>
    <property type="match status" value="2"/>
</dbReference>
<gene>
    <name evidence="8" type="ORF">OLMES_3987</name>
</gene>
<feature type="transmembrane region" description="Helical" evidence="6">
    <location>
        <begin position="215"/>
        <end position="234"/>
    </location>
</feature>
<feature type="transmembrane region" description="Helical" evidence="6">
    <location>
        <begin position="181"/>
        <end position="203"/>
    </location>
</feature>
<reference evidence="8 9" key="1">
    <citation type="submission" date="2017-05" db="EMBL/GenBank/DDBJ databases">
        <title>Genomic insights into alkan degradation activity of Oleiphilus messinensis.</title>
        <authorList>
            <person name="Kozyavkin S.A."/>
            <person name="Slesarev A.I."/>
            <person name="Golyshin P.N."/>
            <person name="Korzhenkov A."/>
            <person name="Golyshina O.N."/>
            <person name="Toshchakov S.V."/>
        </authorList>
    </citation>
    <scope>NUCLEOTIDE SEQUENCE [LARGE SCALE GENOMIC DNA]</scope>
    <source>
        <strain evidence="8 9">ME102</strain>
    </source>
</reference>
<feature type="transmembrane region" description="Helical" evidence="6">
    <location>
        <begin position="93"/>
        <end position="114"/>
    </location>
</feature>
<organism evidence="8 9">
    <name type="scientific">Oleiphilus messinensis</name>
    <dbReference type="NCBI Taxonomy" id="141451"/>
    <lineage>
        <taxon>Bacteria</taxon>
        <taxon>Pseudomonadati</taxon>
        <taxon>Pseudomonadota</taxon>
        <taxon>Gammaproteobacteria</taxon>
        <taxon>Oceanospirillales</taxon>
        <taxon>Oleiphilaceae</taxon>
        <taxon>Oleiphilus</taxon>
    </lineage>
</organism>
<evidence type="ECO:0000256" key="6">
    <source>
        <dbReference type="SAM" id="Phobius"/>
    </source>
</evidence>
<comment type="subcellular location">
    <subcellularLocation>
        <location evidence="1">Membrane</location>
        <topology evidence="1">Multi-pass membrane protein</topology>
    </subcellularLocation>
</comment>
<name>A0A1Y0IDY9_9GAMM</name>
<dbReference type="InterPro" id="IPR050638">
    <property type="entry name" value="AA-Vitamin_Transporters"/>
</dbReference>
<dbReference type="KEGG" id="ome:OLMES_3987"/>
<keyword evidence="4 6" id="KW-1133">Transmembrane helix</keyword>
<evidence type="ECO:0000256" key="1">
    <source>
        <dbReference type="ARBA" id="ARBA00004141"/>
    </source>
</evidence>
<evidence type="ECO:0000256" key="4">
    <source>
        <dbReference type="ARBA" id="ARBA00022989"/>
    </source>
</evidence>
<evidence type="ECO:0000313" key="9">
    <source>
        <dbReference type="Proteomes" id="UP000196027"/>
    </source>
</evidence>
<dbReference type="GO" id="GO:0016020">
    <property type="term" value="C:membrane"/>
    <property type="evidence" value="ECO:0007669"/>
    <property type="project" value="UniProtKB-SubCell"/>
</dbReference>
<dbReference type="RefSeq" id="WP_087462833.1">
    <property type="nucleotide sequence ID" value="NZ_CP021425.1"/>
</dbReference>
<keyword evidence="9" id="KW-1185">Reference proteome</keyword>
<feature type="transmembrane region" description="Helical" evidence="6">
    <location>
        <begin position="9"/>
        <end position="29"/>
    </location>
</feature>
<sequence length="303" mass="32906">MANNLYKGYFMALGAVLIWSGFILVSRQGGLSPLTAYDVIAIRYITCATLLLPVWYFFFPFKLLKPKLIAVSLVGGLVYALFAFNGFKTTPASHAAVMMPGLMPLFITFLAVYLNREKQGAAKWLGIALISTGIGALLWHEWQSAQGVLEGHLLIVSAAFCWALYSVLIQRWKISPWEATVSLAVITCALYLPVYLIGLPANLSAATWEDIALQAFYQGFMATIVQMMLYVYAVRSIGAPAMGSMMAMVPVIAGIAAIPLFDEPFTATLMGALVLVSAGLWIANHYNVKAARASREAAVSQST</sequence>
<feature type="domain" description="EamA" evidence="7">
    <location>
        <begin position="7"/>
        <end position="136"/>
    </location>
</feature>
<protein>
    <submittedName>
        <fullName evidence="8">Putative transmembrane protein</fullName>
    </submittedName>
</protein>
<dbReference type="PANTHER" id="PTHR32322">
    <property type="entry name" value="INNER MEMBRANE TRANSPORTER"/>
    <property type="match status" value="1"/>
</dbReference>
<evidence type="ECO:0000256" key="2">
    <source>
        <dbReference type="ARBA" id="ARBA00007362"/>
    </source>
</evidence>
<dbReference type="SUPFAM" id="SSF103481">
    <property type="entry name" value="Multidrug resistance efflux transporter EmrE"/>
    <property type="match status" value="2"/>
</dbReference>
<dbReference type="Proteomes" id="UP000196027">
    <property type="component" value="Chromosome"/>
</dbReference>
<keyword evidence="3 6" id="KW-0812">Transmembrane</keyword>
<dbReference type="Gene3D" id="1.10.3730.20">
    <property type="match status" value="1"/>
</dbReference>
<dbReference type="EMBL" id="CP021425">
    <property type="protein sequence ID" value="ARU58006.1"/>
    <property type="molecule type" value="Genomic_DNA"/>
</dbReference>
<feature type="transmembrane region" description="Helical" evidence="6">
    <location>
        <begin position="267"/>
        <end position="286"/>
    </location>
</feature>
<comment type="similarity">
    <text evidence="2">Belongs to the EamA transporter family.</text>
</comment>